<dbReference type="AlphaFoldDB" id="A0AAF1K3R2"/>
<accession>A0AAF1K3R2</accession>
<reference evidence="3" key="2">
    <citation type="journal article" date="2023" name="MicrobiologyOpen">
        <title>Genomics of the tumorigenes clade of the family Rhizobiaceae and description of Rhizobium rhododendri sp. nov.</title>
        <authorList>
            <person name="Kuzmanovic N."/>
            <person name="diCenzo G.C."/>
            <person name="Bunk B."/>
            <person name="Sproeer C."/>
            <person name="Fruehling A."/>
            <person name="Neumann-Schaal M."/>
            <person name="Overmann J."/>
            <person name="Smalla K."/>
        </authorList>
    </citation>
    <scope>NUCLEOTIDE SEQUENCE [LARGE SCALE GENOMIC DNA]</scope>
    <source>
        <strain evidence="3">1078</strain>
    </source>
</reference>
<dbReference type="KEGG" id="rtu:PR017_14155"/>
<evidence type="ECO:0000256" key="1">
    <source>
        <dbReference type="SAM" id="SignalP"/>
    </source>
</evidence>
<dbReference type="Proteomes" id="UP000249499">
    <property type="component" value="Chromosome"/>
</dbReference>
<sequence>MAKMLFRMAPVCVVLGTMTIALPAKADGALIWAPVKVAPRVYQTTVGVKLPLAVDASAGADLGLSTGTSGQLLSGSELATVWGKVADSRQRLGTTEDSAVVVRIDTLGGSGGVSLSRSRSWIYSSNLDLKASNSLNLNYATAAGVSPSIDATQALTMTYPWAGTAVSASGTVTSGTGDVTGTLALNQPIAPHLRFTASVADPLSATRAGDLRMNYRIKW</sequence>
<feature type="signal peptide" evidence="1">
    <location>
        <begin position="1"/>
        <end position="26"/>
    </location>
</feature>
<reference evidence="2 3" key="1">
    <citation type="journal article" date="2018" name="Sci. Rep.">
        <title>Rhizobium tumorigenes sp. nov., a novel plant tumorigenic bacterium isolated from cane gall tumors on thornless blackberry.</title>
        <authorList>
            <person name="Kuzmanovi N."/>
            <person name="Smalla K."/>
            <person name="Gronow S."/>
            <person name="PuBawska J."/>
        </authorList>
    </citation>
    <scope>NUCLEOTIDE SEQUENCE [LARGE SCALE GENOMIC DNA]</scope>
    <source>
        <strain evidence="2 3">1078</strain>
    </source>
</reference>
<gene>
    <name evidence="2" type="ORF">PR017_14155</name>
</gene>
<proteinExistence type="predicted"/>
<evidence type="ECO:0000313" key="2">
    <source>
        <dbReference type="EMBL" id="WFR94936.1"/>
    </source>
</evidence>
<name>A0AAF1K3R2_9HYPH</name>
<feature type="chain" id="PRO_5042262612" evidence="1">
    <location>
        <begin position="27"/>
        <end position="219"/>
    </location>
</feature>
<keyword evidence="1" id="KW-0732">Signal</keyword>
<keyword evidence="3" id="KW-1185">Reference proteome</keyword>
<protein>
    <submittedName>
        <fullName evidence="2">Uncharacterized protein</fullName>
    </submittedName>
</protein>
<dbReference type="RefSeq" id="WP_111219823.1">
    <property type="nucleotide sequence ID" value="NZ_CP117255.1"/>
</dbReference>
<evidence type="ECO:0000313" key="3">
    <source>
        <dbReference type="Proteomes" id="UP000249499"/>
    </source>
</evidence>
<dbReference type="EMBL" id="CP117255">
    <property type="protein sequence ID" value="WFR94936.1"/>
    <property type="molecule type" value="Genomic_DNA"/>
</dbReference>
<organism evidence="2 3">
    <name type="scientific">Rhizobium tumorigenes</name>
    <dbReference type="NCBI Taxonomy" id="2041385"/>
    <lineage>
        <taxon>Bacteria</taxon>
        <taxon>Pseudomonadati</taxon>
        <taxon>Pseudomonadota</taxon>
        <taxon>Alphaproteobacteria</taxon>
        <taxon>Hyphomicrobiales</taxon>
        <taxon>Rhizobiaceae</taxon>
        <taxon>Rhizobium/Agrobacterium group</taxon>
        <taxon>Rhizobium</taxon>
    </lineage>
</organism>